<dbReference type="GO" id="GO:0030295">
    <property type="term" value="F:protein kinase activator activity"/>
    <property type="evidence" value="ECO:0007669"/>
    <property type="project" value="TreeGrafter"/>
</dbReference>
<organism evidence="8 11">
    <name type="scientific">Macrostomum lignano</name>
    <dbReference type="NCBI Taxonomy" id="282301"/>
    <lineage>
        <taxon>Eukaryota</taxon>
        <taxon>Metazoa</taxon>
        <taxon>Spiralia</taxon>
        <taxon>Lophotrochozoa</taxon>
        <taxon>Platyhelminthes</taxon>
        <taxon>Rhabditophora</taxon>
        <taxon>Macrostomorpha</taxon>
        <taxon>Macrostomida</taxon>
        <taxon>Macrostomidae</taxon>
        <taxon>Macrostomum</taxon>
    </lineage>
</organism>
<dbReference type="Pfam" id="PF00428">
    <property type="entry name" value="Ribosomal_60s"/>
    <property type="match status" value="1"/>
</dbReference>
<feature type="region of interest" description="Disordered" evidence="7">
    <location>
        <begin position="89"/>
        <end position="117"/>
    </location>
</feature>
<keyword evidence="11" id="KW-1185">Reference proteome</keyword>
<dbReference type="GO" id="GO:0002181">
    <property type="term" value="P:cytoplasmic translation"/>
    <property type="evidence" value="ECO:0007669"/>
    <property type="project" value="TreeGrafter"/>
</dbReference>
<dbReference type="EMBL" id="NIVC01001117">
    <property type="protein sequence ID" value="PAA72050.1"/>
    <property type="molecule type" value="Genomic_DNA"/>
</dbReference>
<dbReference type="GO" id="GO:0006414">
    <property type="term" value="P:translational elongation"/>
    <property type="evidence" value="ECO:0007669"/>
    <property type="project" value="InterPro"/>
</dbReference>
<dbReference type="Proteomes" id="UP000215902">
    <property type="component" value="Unassembled WGS sequence"/>
</dbReference>
<accession>A0A267ETJ4</accession>
<dbReference type="GO" id="GO:0003735">
    <property type="term" value="F:structural constituent of ribosome"/>
    <property type="evidence" value="ECO:0007669"/>
    <property type="project" value="InterPro"/>
</dbReference>
<dbReference type="GO" id="GO:0043021">
    <property type="term" value="F:ribonucleoprotein complex binding"/>
    <property type="evidence" value="ECO:0007669"/>
    <property type="project" value="TreeGrafter"/>
</dbReference>
<evidence type="ECO:0000256" key="2">
    <source>
        <dbReference type="ARBA" id="ARBA00005436"/>
    </source>
</evidence>
<dbReference type="FunFam" id="1.10.10.1410:FF:000001">
    <property type="entry name" value="60S acidic ribosomal protein P1"/>
    <property type="match status" value="1"/>
</dbReference>
<dbReference type="AlphaFoldDB" id="A0A267ETJ4"/>
<evidence type="ECO:0000313" key="11">
    <source>
        <dbReference type="Proteomes" id="UP000215902"/>
    </source>
</evidence>
<dbReference type="Gene3D" id="1.10.10.1410">
    <property type="match status" value="1"/>
</dbReference>
<dbReference type="EMBL" id="NIVC01001788">
    <property type="protein sequence ID" value="PAA64052.1"/>
    <property type="molecule type" value="Genomic_DNA"/>
</dbReference>
<name>A0A267ETJ4_9PLAT</name>
<dbReference type="CDD" id="cd05831">
    <property type="entry name" value="Ribosomal_P1"/>
    <property type="match status" value="1"/>
</dbReference>
<protein>
    <recommendedName>
        <fullName evidence="5">Large ribosomal subunit protein P1</fullName>
    </recommendedName>
    <alternativeName>
        <fullName evidence="6">60S acidic ribosomal protein P1</fullName>
    </alternativeName>
</protein>
<evidence type="ECO:0000313" key="8">
    <source>
        <dbReference type="EMBL" id="PAA64052.1"/>
    </source>
</evidence>
<dbReference type="EMBL" id="NIVC01001787">
    <property type="protein sequence ID" value="PAA64058.1"/>
    <property type="molecule type" value="Genomic_DNA"/>
</dbReference>
<evidence type="ECO:0000256" key="1">
    <source>
        <dbReference type="ARBA" id="ARBA00003362"/>
    </source>
</evidence>
<comment type="function">
    <text evidence="1">Plays an important role in the elongation step of protein synthesis.</text>
</comment>
<dbReference type="HAMAP" id="MF_01478">
    <property type="entry name" value="Ribosomal_L12_arch"/>
    <property type="match status" value="1"/>
</dbReference>
<evidence type="ECO:0000256" key="5">
    <source>
        <dbReference type="ARBA" id="ARBA00041116"/>
    </source>
</evidence>
<gene>
    <name evidence="10" type="ORF">BOX15_Mlig031273g1</name>
    <name evidence="9" type="ORF">BOX15_Mlig031273g2</name>
    <name evidence="8" type="ORF">BOX15_Mlig031273g3</name>
</gene>
<evidence type="ECO:0000313" key="9">
    <source>
        <dbReference type="EMBL" id="PAA64058.1"/>
    </source>
</evidence>
<dbReference type="PANTHER" id="PTHR45696:SF10">
    <property type="entry name" value="LARGE RIBOSOMAL SUBUNIT PROTEIN P1"/>
    <property type="match status" value="1"/>
</dbReference>
<evidence type="ECO:0000256" key="4">
    <source>
        <dbReference type="ARBA" id="ARBA00023274"/>
    </source>
</evidence>
<evidence type="ECO:0000256" key="6">
    <source>
        <dbReference type="ARBA" id="ARBA00042918"/>
    </source>
</evidence>
<keyword evidence="3" id="KW-0689">Ribosomal protein</keyword>
<keyword evidence="4" id="KW-0687">Ribonucleoprotein</keyword>
<feature type="compositionally biased region" description="Acidic residues" evidence="7">
    <location>
        <begin position="103"/>
        <end position="117"/>
    </location>
</feature>
<dbReference type="OrthoDB" id="2194681at2759"/>
<reference evidence="8 11" key="1">
    <citation type="submission" date="2017-06" db="EMBL/GenBank/DDBJ databases">
        <title>A platform for efficient transgenesis in Macrostomum lignano, a flatworm model organism for stem cell research.</title>
        <authorList>
            <person name="Berezikov E."/>
        </authorList>
    </citation>
    <scope>NUCLEOTIDE SEQUENCE [LARGE SCALE GENOMIC DNA]</scope>
    <source>
        <strain evidence="8">DV1</strain>
        <tissue evidence="8">Whole organism</tissue>
    </source>
</reference>
<dbReference type="GO" id="GO:0022625">
    <property type="term" value="C:cytosolic large ribosomal subunit"/>
    <property type="evidence" value="ECO:0007669"/>
    <property type="project" value="TreeGrafter"/>
</dbReference>
<evidence type="ECO:0000256" key="3">
    <source>
        <dbReference type="ARBA" id="ARBA00022980"/>
    </source>
</evidence>
<feature type="non-terminal residue" evidence="8">
    <location>
        <position position="1"/>
    </location>
</feature>
<dbReference type="InterPro" id="IPR038716">
    <property type="entry name" value="P1/P2_N_sf"/>
</dbReference>
<dbReference type="PANTHER" id="PTHR45696">
    <property type="entry name" value="60S ACIDIC RIBOSOMAL PROTEIN P1"/>
    <property type="match status" value="1"/>
</dbReference>
<comment type="caution">
    <text evidence="8">The sequence shown here is derived from an EMBL/GenBank/DDBJ whole genome shotgun (WGS) entry which is preliminary data.</text>
</comment>
<evidence type="ECO:0000313" key="10">
    <source>
        <dbReference type="EMBL" id="PAA72050.1"/>
    </source>
</evidence>
<proteinExistence type="inferred from homology"/>
<dbReference type="STRING" id="282301.A0A267ETJ4"/>
<evidence type="ECO:0000256" key="7">
    <source>
        <dbReference type="SAM" id="MobiDB-lite"/>
    </source>
</evidence>
<sequence>STMSAENLSEMACTYAALILADDDVEVTGDKISAILKAAGVTVEPFWPNMFARALSGVKVKDLLSNVGSSVGAAPAAGAAAPEAAAAAAEPAAAKGKAKEPEPESESDDDMGFDLFG</sequence>
<dbReference type="InterPro" id="IPR027534">
    <property type="entry name" value="Ribosomal_P1/P2"/>
</dbReference>
<comment type="similarity">
    <text evidence="2">Belongs to the eukaryotic ribosomal protein P1/P2 family.</text>
</comment>